<dbReference type="GO" id="GO:0000724">
    <property type="term" value="P:double-strand break repair via homologous recombination"/>
    <property type="evidence" value="ECO:0007669"/>
    <property type="project" value="TreeGrafter"/>
</dbReference>
<comment type="function">
    <text evidence="2">Component of the 26S proteasome, a multiprotein complex involved in the ATP-dependent degradation of ubiquitinated proteins.</text>
</comment>
<keyword evidence="2" id="KW-0647">Proteasome</keyword>
<dbReference type="SMART" id="SM01385">
    <property type="entry name" value="DSS1_SEM1"/>
    <property type="match status" value="1"/>
</dbReference>
<proteinExistence type="inferred from homology"/>
<evidence type="ECO:0000313" key="5">
    <source>
        <dbReference type="Proteomes" id="UP000009170"/>
    </source>
</evidence>
<gene>
    <name evidence="4" type="ORF">OT_ostta06g01000</name>
</gene>
<reference evidence="5" key="1">
    <citation type="journal article" date="2006" name="Proc. Natl. Acad. Sci. U.S.A.">
        <title>Genome analysis of the smallest free-living eukaryote Ostreococcus tauri unveils many unique features.</title>
        <authorList>
            <person name="Derelle E."/>
            <person name="Ferraz C."/>
            <person name="Rombauts S."/>
            <person name="Rouze P."/>
            <person name="Worden A.Z."/>
            <person name="Robbens S."/>
            <person name="Partensky F."/>
            <person name="Degroeve S."/>
            <person name="Echeynie S."/>
            <person name="Cooke R."/>
            <person name="Saeys Y."/>
            <person name="Wuyts J."/>
            <person name="Jabbari K."/>
            <person name="Bowler C."/>
            <person name="Panaud O."/>
            <person name="Piegu B."/>
            <person name="Ball S.G."/>
            <person name="Ral J.-P."/>
            <person name="Bouget F.-Y."/>
            <person name="Piganeau G."/>
            <person name="De Baets B."/>
            <person name="Picard A."/>
            <person name="Delseny M."/>
            <person name="Demaille J."/>
            <person name="Van de Peer Y."/>
            <person name="Moreau H."/>
        </authorList>
    </citation>
    <scope>NUCLEOTIDE SEQUENCE [LARGE SCALE GENOMIC DNA]</scope>
    <source>
        <strain evidence="5">OTTH 0595 / CCAP 157/2 / RCC745</strain>
    </source>
</reference>
<sequence>MASTEAAARAPARDASVDLECDDEFEEFEAREWEDRAGAGRGEGNGRQWEEDWDDADAKDDFSAQLRAELERK</sequence>
<keyword evidence="2" id="KW-0539">Nucleus</keyword>
<dbReference type="KEGG" id="ota:OT_ostta06g01000"/>
<dbReference type="GO" id="GO:0008541">
    <property type="term" value="C:proteasome regulatory particle, lid subcomplex"/>
    <property type="evidence" value="ECO:0007669"/>
    <property type="project" value="UniProtKB-UniRule"/>
</dbReference>
<reference evidence="4 5" key="2">
    <citation type="journal article" date="2014" name="BMC Genomics">
        <title>An improved genome of the model marine alga Ostreococcus tauri unfolds by assessing Illumina de novo assemblies.</title>
        <authorList>
            <person name="Blanc-Mathieu R."/>
            <person name="Verhelst B."/>
            <person name="Derelle E."/>
            <person name="Rombauts S."/>
            <person name="Bouget F.Y."/>
            <person name="Carre I."/>
            <person name="Chateau A."/>
            <person name="Eyre-Walker A."/>
            <person name="Grimsley N."/>
            <person name="Moreau H."/>
            <person name="Piegu B."/>
            <person name="Rivals E."/>
            <person name="Schackwitz W."/>
            <person name="Van de Peer Y."/>
            <person name="Piganeau G."/>
        </authorList>
    </citation>
    <scope>NUCLEOTIDE SEQUENCE [LARGE SCALE GENOMIC DNA]</scope>
    <source>
        <strain evidence="5">OTTH 0595 / CCAP 157/2 / RCC745</strain>
    </source>
</reference>
<comment type="subcellular location">
    <subcellularLocation>
        <location evidence="2">Nucleus</location>
    </subcellularLocation>
</comment>
<dbReference type="STRING" id="70448.A0A090M7Z6"/>
<dbReference type="GO" id="GO:0006406">
    <property type="term" value="P:mRNA export from nucleus"/>
    <property type="evidence" value="ECO:0007669"/>
    <property type="project" value="UniProtKB-UniRule"/>
</dbReference>
<evidence type="ECO:0000256" key="2">
    <source>
        <dbReference type="RuleBase" id="RU369057"/>
    </source>
</evidence>
<dbReference type="Pfam" id="PF05160">
    <property type="entry name" value="DSS1_SEM1"/>
    <property type="match status" value="1"/>
</dbReference>
<evidence type="ECO:0000256" key="1">
    <source>
        <dbReference type="ARBA" id="ARBA00034491"/>
    </source>
</evidence>
<organism evidence="4 5">
    <name type="scientific">Ostreococcus tauri</name>
    <name type="common">Marine green alga</name>
    <dbReference type="NCBI Taxonomy" id="70448"/>
    <lineage>
        <taxon>Eukaryota</taxon>
        <taxon>Viridiplantae</taxon>
        <taxon>Chlorophyta</taxon>
        <taxon>Mamiellophyceae</taxon>
        <taxon>Mamiellales</taxon>
        <taxon>Bathycoccaceae</taxon>
        <taxon>Ostreococcus</taxon>
    </lineage>
</organism>
<evidence type="ECO:0000256" key="3">
    <source>
        <dbReference type="SAM" id="MobiDB-lite"/>
    </source>
</evidence>
<comment type="caution">
    <text evidence="4">The sequence shown here is derived from an EMBL/GenBank/DDBJ whole genome shotgun (WGS) entry which is preliminary data.</text>
</comment>
<dbReference type="GO" id="GO:0005634">
    <property type="term" value="C:nucleus"/>
    <property type="evidence" value="ECO:0007669"/>
    <property type="project" value="UniProtKB-SubCell"/>
</dbReference>
<keyword evidence="5" id="KW-1185">Reference proteome</keyword>
<dbReference type="InParanoid" id="A0A090M7Z6"/>
<accession>A0A090M7Z6</accession>
<dbReference type="AlphaFoldDB" id="A0A090M7Z6"/>
<feature type="compositionally biased region" description="Basic and acidic residues" evidence="3">
    <location>
        <begin position="28"/>
        <end position="38"/>
    </location>
</feature>
<protein>
    <recommendedName>
        <fullName evidence="2">26S proteasome complex subunit SEM1</fullName>
    </recommendedName>
</protein>
<dbReference type="RefSeq" id="XP_022839167.1">
    <property type="nucleotide sequence ID" value="XM_022983959.1"/>
</dbReference>
<name>A0A090M7Z6_OSTTA</name>
<feature type="compositionally biased region" description="Low complexity" evidence="3">
    <location>
        <begin position="1"/>
        <end position="10"/>
    </location>
</feature>
<comment type="similarity">
    <text evidence="1 2">Belongs to the DSS1/SEM1 family.</text>
</comment>
<dbReference type="Proteomes" id="UP000009170">
    <property type="component" value="Unassembled WGS sequence"/>
</dbReference>
<dbReference type="GO" id="GO:0043248">
    <property type="term" value="P:proteasome assembly"/>
    <property type="evidence" value="ECO:0007669"/>
    <property type="project" value="UniProtKB-UniRule"/>
</dbReference>
<dbReference type="GeneID" id="34945889"/>
<dbReference type="PANTHER" id="PTHR16771">
    <property type="entry name" value="26 PROTEASOME COMPLEX SUBUNIT DSS1"/>
    <property type="match status" value="1"/>
</dbReference>
<dbReference type="InterPro" id="IPR007834">
    <property type="entry name" value="DSS1_SEM1"/>
</dbReference>
<feature type="compositionally biased region" description="Acidic residues" evidence="3">
    <location>
        <begin position="17"/>
        <end position="27"/>
    </location>
</feature>
<evidence type="ECO:0000313" key="4">
    <source>
        <dbReference type="EMBL" id="CEF98259.1"/>
    </source>
</evidence>
<dbReference type="PANTHER" id="PTHR16771:SF0">
    <property type="entry name" value="26S PROTEASOME COMPLEX SUBUNIT SEM1"/>
    <property type="match status" value="1"/>
</dbReference>
<dbReference type="EMBL" id="CAID01000006">
    <property type="protein sequence ID" value="CEF98259.1"/>
    <property type="molecule type" value="Genomic_DNA"/>
</dbReference>
<feature type="region of interest" description="Disordered" evidence="3">
    <location>
        <begin position="1"/>
        <end position="73"/>
    </location>
</feature>